<dbReference type="AlphaFoldDB" id="A0A6L5Z137"/>
<evidence type="ECO:0000256" key="1">
    <source>
        <dbReference type="ARBA" id="ARBA00006987"/>
    </source>
</evidence>
<dbReference type="InterPro" id="IPR005064">
    <property type="entry name" value="BUG"/>
</dbReference>
<dbReference type="CDD" id="cd07012">
    <property type="entry name" value="PBP2_Bug_TTT"/>
    <property type="match status" value="1"/>
</dbReference>
<dbReference type="EMBL" id="WIND01000008">
    <property type="protein sequence ID" value="MSU90286.1"/>
    <property type="molecule type" value="Genomic_DNA"/>
</dbReference>
<keyword evidence="4" id="KW-1185">Reference proteome</keyword>
<protein>
    <submittedName>
        <fullName evidence="3">Tripartite tricarboxylate transporter substrate binding protein</fullName>
    </submittedName>
</protein>
<dbReference type="PANTHER" id="PTHR42928">
    <property type="entry name" value="TRICARBOXYLATE-BINDING PROTEIN"/>
    <property type="match status" value="1"/>
</dbReference>
<dbReference type="PIRSF" id="PIRSF017082">
    <property type="entry name" value="YflP"/>
    <property type="match status" value="1"/>
</dbReference>
<dbReference type="Pfam" id="PF03401">
    <property type="entry name" value="TctC"/>
    <property type="match status" value="1"/>
</dbReference>
<dbReference type="Gene3D" id="3.40.190.10">
    <property type="entry name" value="Periplasmic binding protein-like II"/>
    <property type="match status" value="1"/>
</dbReference>
<feature type="chain" id="PRO_5026714887" evidence="2">
    <location>
        <begin position="23"/>
        <end position="334"/>
    </location>
</feature>
<accession>A0A6L5Z137</accession>
<dbReference type="PANTHER" id="PTHR42928:SF5">
    <property type="entry name" value="BLR1237 PROTEIN"/>
    <property type="match status" value="1"/>
</dbReference>
<sequence>MHMTSVAASAGLIGLLAVPAAGQDWSPSEPVSIVVPWSAGGSTDSVTRVVAQELSDAFGQTFVVLNQPGASGSVGTKSVWDAPHDGMTMAAGAAAGLGAYPVLGMLDATLSDWRLYLHVANPSLVSVNADTPYQDFGALLEALKTSEDPITVASAGLTSAGAIALDAIAGTAEINTRSITYEGGAPAVTSTVAGETQMTAQTAVEQVDMIRAGRLRPLAVVADTPLELDGYGTVPPITDWLPDIAVAPNYFGLFIPADAPAEVLAAMDKVWEERIATSEKMKTYAAERASLFNPSYGDSAQDAAMPFLSINAWQQYEGGTAPNDPSEFGIPKPE</sequence>
<comment type="similarity">
    <text evidence="1">Belongs to the UPF0065 (bug) family.</text>
</comment>
<evidence type="ECO:0000313" key="4">
    <source>
        <dbReference type="Proteomes" id="UP000474957"/>
    </source>
</evidence>
<organism evidence="3 4">
    <name type="scientific">Halovulum marinum</name>
    <dbReference type="NCBI Taxonomy" id="2662447"/>
    <lineage>
        <taxon>Bacteria</taxon>
        <taxon>Pseudomonadati</taxon>
        <taxon>Pseudomonadota</taxon>
        <taxon>Alphaproteobacteria</taxon>
        <taxon>Rhodobacterales</taxon>
        <taxon>Paracoccaceae</taxon>
        <taxon>Halovulum</taxon>
    </lineage>
</organism>
<reference evidence="3 4" key="1">
    <citation type="submission" date="2019-10" db="EMBL/GenBank/DDBJ databases">
        <title>Cognatihalovulum marinum gen. nov. sp. nov., a new member of the family Rhodobacteraceae isolated from deep seawater of the Northwest Indian Ocean.</title>
        <authorList>
            <person name="Ruan C."/>
            <person name="Wang J."/>
            <person name="Zheng X."/>
            <person name="Song L."/>
            <person name="Zhu Y."/>
            <person name="Huang Y."/>
            <person name="Lu Z."/>
            <person name="Du W."/>
            <person name="Huang L."/>
            <person name="Dai X."/>
        </authorList>
    </citation>
    <scope>NUCLEOTIDE SEQUENCE [LARGE SCALE GENOMIC DNA]</scope>
    <source>
        <strain evidence="3 4">2CG4</strain>
    </source>
</reference>
<dbReference type="Gene3D" id="3.40.190.150">
    <property type="entry name" value="Bordetella uptake gene, domain 1"/>
    <property type="match status" value="1"/>
</dbReference>
<gene>
    <name evidence="3" type="ORF">GE300_11755</name>
</gene>
<dbReference type="InterPro" id="IPR042100">
    <property type="entry name" value="Bug_dom1"/>
</dbReference>
<feature type="signal peptide" evidence="2">
    <location>
        <begin position="1"/>
        <end position="22"/>
    </location>
</feature>
<dbReference type="RefSeq" id="WP_154446776.1">
    <property type="nucleotide sequence ID" value="NZ_WIND01000008.1"/>
</dbReference>
<evidence type="ECO:0000256" key="2">
    <source>
        <dbReference type="SAM" id="SignalP"/>
    </source>
</evidence>
<name>A0A6L5Z137_9RHOB</name>
<dbReference type="Proteomes" id="UP000474957">
    <property type="component" value="Unassembled WGS sequence"/>
</dbReference>
<keyword evidence="2" id="KW-0732">Signal</keyword>
<evidence type="ECO:0000313" key="3">
    <source>
        <dbReference type="EMBL" id="MSU90286.1"/>
    </source>
</evidence>
<comment type="caution">
    <text evidence="3">The sequence shown here is derived from an EMBL/GenBank/DDBJ whole genome shotgun (WGS) entry which is preliminary data.</text>
</comment>
<proteinExistence type="inferred from homology"/>